<keyword evidence="2" id="KW-1185">Reference proteome</keyword>
<name>A0ACB8BDM0_9AGAM</name>
<reference evidence="1" key="1">
    <citation type="journal article" date="2021" name="New Phytol.">
        <title>Evolutionary innovations through gain and loss of genes in the ectomycorrhizal Boletales.</title>
        <authorList>
            <person name="Wu G."/>
            <person name="Miyauchi S."/>
            <person name="Morin E."/>
            <person name="Kuo A."/>
            <person name="Drula E."/>
            <person name="Varga T."/>
            <person name="Kohler A."/>
            <person name="Feng B."/>
            <person name="Cao Y."/>
            <person name="Lipzen A."/>
            <person name="Daum C."/>
            <person name="Hundley H."/>
            <person name="Pangilinan J."/>
            <person name="Johnson J."/>
            <person name="Barry K."/>
            <person name="LaButti K."/>
            <person name="Ng V."/>
            <person name="Ahrendt S."/>
            <person name="Min B."/>
            <person name="Choi I.G."/>
            <person name="Park H."/>
            <person name="Plett J.M."/>
            <person name="Magnuson J."/>
            <person name="Spatafora J.W."/>
            <person name="Nagy L.G."/>
            <person name="Henrissat B."/>
            <person name="Grigoriev I.V."/>
            <person name="Yang Z.L."/>
            <person name="Xu J."/>
            <person name="Martin F.M."/>
        </authorList>
    </citation>
    <scope>NUCLEOTIDE SEQUENCE</scope>
    <source>
        <strain evidence="1">KUC20120723A-06</strain>
    </source>
</reference>
<sequence>MTRSQLYPLEVNPTTGEPFFRLPAPNENIIITPPRLSDELCFAPIINHPNVSVWLEGPPIPYLDEYALPWLNFIKGRTDAVLAELREEEERNPEGPLKIVGDCPVRHLREVLEDGSDIYIGDLGINRAQLEEVLDKEERAKQVEENNAKEIGDPTIRWTFGDYLAPSHHRRGIMSAAMKLVLEKWAVPRMGVRFMTGYTFAGNRASARVFEKSGFVFKRTLDSGKVVRGELKLLDYLEWTYPESEL</sequence>
<gene>
    <name evidence="1" type="ORF">BV22DRAFT_1035823</name>
</gene>
<comment type="caution">
    <text evidence="1">The sequence shown here is derived from an EMBL/GenBank/DDBJ whole genome shotgun (WGS) entry which is preliminary data.</text>
</comment>
<evidence type="ECO:0000313" key="2">
    <source>
        <dbReference type="Proteomes" id="UP000790709"/>
    </source>
</evidence>
<evidence type="ECO:0000313" key="1">
    <source>
        <dbReference type="EMBL" id="KAH7923916.1"/>
    </source>
</evidence>
<dbReference type="Proteomes" id="UP000790709">
    <property type="component" value="Unassembled WGS sequence"/>
</dbReference>
<organism evidence="1 2">
    <name type="scientific">Leucogyrophana mollusca</name>
    <dbReference type="NCBI Taxonomy" id="85980"/>
    <lineage>
        <taxon>Eukaryota</taxon>
        <taxon>Fungi</taxon>
        <taxon>Dikarya</taxon>
        <taxon>Basidiomycota</taxon>
        <taxon>Agaricomycotina</taxon>
        <taxon>Agaricomycetes</taxon>
        <taxon>Agaricomycetidae</taxon>
        <taxon>Boletales</taxon>
        <taxon>Boletales incertae sedis</taxon>
        <taxon>Leucogyrophana</taxon>
    </lineage>
</organism>
<proteinExistence type="predicted"/>
<protein>
    <submittedName>
        <fullName evidence="1">Uncharacterized protein</fullName>
    </submittedName>
</protein>
<dbReference type="EMBL" id="MU266439">
    <property type="protein sequence ID" value="KAH7923916.1"/>
    <property type="molecule type" value="Genomic_DNA"/>
</dbReference>
<accession>A0ACB8BDM0</accession>